<keyword evidence="2" id="KW-1185">Reference proteome</keyword>
<evidence type="ECO:0000313" key="1">
    <source>
        <dbReference type="EMBL" id="CAE7616956.1"/>
    </source>
</evidence>
<dbReference type="EMBL" id="CAJNJA010029026">
    <property type="protein sequence ID" value="CAE7616956.1"/>
    <property type="molecule type" value="Genomic_DNA"/>
</dbReference>
<comment type="caution">
    <text evidence="1">The sequence shown here is derived from an EMBL/GenBank/DDBJ whole genome shotgun (WGS) entry which is preliminary data.</text>
</comment>
<proteinExistence type="predicted"/>
<dbReference type="Pfam" id="PF08309">
    <property type="entry name" value="LVIVD"/>
    <property type="match status" value="4"/>
</dbReference>
<dbReference type="Proteomes" id="UP000601435">
    <property type="component" value="Unassembled WGS sequence"/>
</dbReference>
<dbReference type="AlphaFoldDB" id="A0A812VDW7"/>
<organism evidence="1 2">
    <name type="scientific">Symbiodinium necroappetens</name>
    <dbReference type="NCBI Taxonomy" id="1628268"/>
    <lineage>
        <taxon>Eukaryota</taxon>
        <taxon>Sar</taxon>
        <taxon>Alveolata</taxon>
        <taxon>Dinophyceae</taxon>
        <taxon>Suessiales</taxon>
        <taxon>Symbiodiniaceae</taxon>
        <taxon>Symbiodinium</taxon>
    </lineage>
</organism>
<dbReference type="SUPFAM" id="SSF75011">
    <property type="entry name" value="3-carboxy-cis,cis-mucoante lactonizing enzyme"/>
    <property type="match status" value="1"/>
</dbReference>
<dbReference type="InterPro" id="IPR013211">
    <property type="entry name" value="LVIVD"/>
</dbReference>
<feature type="non-terminal residue" evidence="1">
    <location>
        <position position="1"/>
    </location>
</feature>
<accession>A0A812VDW7</accession>
<protein>
    <submittedName>
        <fullName evidence="1">Uncharacterized protein</fullName>
    </submittedName>
</protein>
<dbReference type="InterPro" id="IPR015943">
    <property type="entry name" value="WD40/YVTN_repeat-like_dom_sf"/>
</dbReference>
<evidence type="ECO:0000313" key="2">
    <source>
        <dbReference type="Proteomes" id="UP000601435"/>
    </source>
</evidence>
<name>A0A812VDW7_9DINO</name>
<reference evidence="1" key="1">
    <citation type="submission" date="2021-02" db="EMBL/GenBank/DDBJ databases">
        <authorList>
            <person name="Dougan E. K."/>
            <person name="Rhodes N."/>
            <person name="Thang M."/>
            <person name="Chan C."/>
        </authorList>
    </citation>
    <scope>NUCLEOTIDE SEQUENCE</scope>
</reference>
<dbReference type="OrthoDB" id="430120at2759"/>
<dbReference type="Gene3D" id="2.130.10.10">
    <property type="entry name" value="YVTN repeat-like/Quinoprotein amine dehydrogenase"/>
    <property type="match status" value="1"/>
</dbReference>
<sequence length="238" mass="25448">MREAVPDKVALSGARAVVVKGMYAFVAGTYSHTLSIIDISQPAQMTLTGAYHDADDMQFPTGIDVFDNFVLVASSSGHALVIVDVSNPASPQKYSVLKDAPSLREARCVVVQGKYAYVASATPNALSVIDISDIRNPLLVSVVERATADMASHVAVDCRFAYVASAYNDALTVIDIRDPRVPRYVGTLKDNSKQNGIETVAISGKYGVFVSPATDAMVAWQLPYYCDAGSPSETQQFG</sequence>
<gene>
    <name evidence="1" type="ORF">SNEC2469_LOCUS17514</name>
</gene>